<feature type="binding site" evidence="9">
    <location>
        <position position="369"/>
    </location>
    <ligand>
        <name>FAD</name>
        <dbReference type="ChEBI" id="CHEBI:57692"/>
    </ligand>
</feature>
<dbReference type="GO" id="GO:0004148">
    <property type="term" value="F:dihydrolipoyl dehydrogenase (NADH) activity"/>
    <property type="evidence" value="ECO:0007669"/>
    <property type="project" value="TreeGrafter"/>
</dbReference>
<dbReference type="InterPro" id="IPR016156">
    <property type="entry name" value="FAD/NAD-linked_Rdtase_dimer_sf"/>
</dbReference>
<evidence type="ECO:0000256" key="8">
    <source>
        <dbReference type="PIRSR" id="PIRSR000350-2"/>
    </source>
</evidence>
<dbReference type="SUPFAM" id="SSF51905">
    <property type="entry name" value="FAD/NAD(P)-binding domain"/>
    <property type="match status" value="1"/>
</dbReference>
<dbReference type="GO" id="GO:0006103">
    <property type="term" value="P:2-oxoglutarate metabolic process"/>
    <property type="evidence" value="ECO:0007669"/>
    <property type="project" value="TreeGrafter"/>
</dbReference>
<feature type="domain" description="Pyridine nucleotide-disulphide oxidoreductase dimerisation" evidence="12">
    <location>
        <begin position="404"/>
        <end position="517"/>
    </location>
</feature>
<dbReference type="Pfam" id="PF07992">
    <property type="entry name" value="Pyr_redox_2"/>
    <property type="match status" value="1"/>
</dbReference>
<keyword evidence="15" id="KW-1185">Reference proteome</keyword>
<evidence type="ECO:0000256" key="10">
    <source>
        <dbReference type="PIRSR" id="PIRSR000350-4"/>
    </source>
</evidence>
<feature type="binding site" evidence="9">
    <location>
        <position position="84"/>
    </location>
    <ligand>
        <name>FAD</name>
        <dbReference type="ChEBI" id="CHEBI:57692"/>
    </ligand>
</feature>
<dbReference type="AlphaFoldDB" id="A0A2A2EF60"/>
<comment type="caution">
    <text evidence="14">The sequence shown here is derived from an EMBL/GenBank/DDBJ whole genome shotgun (WGS) entry which is preliminary data.</text>
</comment>
<proteinExistence type="inferred from homology"/>
<evidence type="ECO:0000256" key="6">
    <source>
        <dbReference type="ARBA" id="ARBA00023157"/>
    </source>
</evidence>
<dbReference type="PANTHER" id="PTHR22912:SF217">
    <property type="entry name" value="DIHYDROLIPOYL DEHYDROGENASE"/>
    <property type="match status" value="1"/>
</dbReference>
<dbReference type="InterPro" id="IPR050151">
    <property type="entry name" value="Class-I_Pyr_Nuc-Dis_Oxidored"/>
</dbReference>
<dbReference type="PRINTS" id="PR00368">
    <property type="entry name" value="FADPNR"/>
</dbReference>
<evidence type="ECO:0000259" key="12">
    <source>
        <dbReference type="Pfam" id="PF02852"/>
    </source>
</evidence>
<comment type="similarity">
    <text evidence="1 11">Belongs to the class-I pyridine nucleotide-disulfide oxidoreductase family.</text>
</comment>
<dbReference type="GO" id="GO:0050660">
    <property type="term" value="F:flavin adenine dinucleotide binding"/>
    <property type="evidence" value="ECO:0007669"/>
    <property type="project" value="TreeGrafter"/>
</dbReference>
<dbReference type="Gene3D" id="3.30.390.30">
    <property type="match status" value="1"/>
</dbReference>
<name>A0A2A2EF60_9BIFI</name>
<dbReference type="EMBL" id="MVOH01000013">
    <property type="protein sequence ID" value="PAU67597.1"/>
    <property type="molecule type" value="Genomic_DNA"/>
</dbReference>
<evidence type="ECO:0000256" key="1">
    <source>
        <dbReference type="ARBA" id="ARBA00007532"/>
    </source>
</evidence>
<dbReference type="Pfam" id="PF02852">
    <property type="entry name" value="Pyr_redox_dim"/>
    <property type="match status" value="1"/>
</dbReference>
<organism evidence="14 15">
    <name type="scientific">Bifidobacterium criceti</name>
    <dbReference type="NCBI Taxonomy" id="1960969"/>
    <lineage>
        <taxon>Bacteria</taxon>
        <taxon>Bacillati</taxon>
        <taxon>Actinomycetota</taxon>
        <taxon>Actinomycetes</taxon>
        <taxon>Bifidobacteriales</taxon>
        <taxon>Bifidobacteriaceae</taxon>
        <taxon>Bifidobacterium</taxon>
    </lineage>
</organism>
<keyword evidence="6" id="KW-1015">Disulfide bond</keyword>
<sequence length="530" mass="56181">MGATPSAHAVHYNGCRHSGPVWSTMEFREATLSALQFDIAIIGAGPGGYSTALRAAELGKSVVMIERDETLGGTCLNRGCIPSKALITATRTIGTLDNGKRMGIVSTLEEIDFGRLRDYREGTVSTIVGSLRGLIAFRGITVYRGNAELTADRHVHVTPADGQEHVRMFAANGGFDDIAGDLDITATDVVLATGSRPRELPDTPFHGALIDSTTALSLNTFPHSAVIIGSGAVALEFASIWNTAGSDVTLLIRKDNVLSKSDRRAALALSRELKRRGITIIRGAHVERIDTGENLGAVVHYTLDSEDGADDGHSGHTIEAEIALGAIGRTPNTDEPWFSTCGVQLDDAGMVVVDAYGRTNIDHVWALGDITAGHALAHRAFAQGIVIAETVAGLDTKPVDENTVANIVFSSPEFATAGLTLREAQADARYADVEETVFPVMANPRMIMSATGGSFSIISGRDADGDGTEYVLGVHVVAPDASDMIAEAQQIIANRIPLHEAANVIHPHPTFSEMVGETLLKADGRPLHTR</sequence>
<feature type="disulfide bond" description="Redox-active" evidence="10">
    <location>
        <begin position="75"/>
        <end position="80"/>
    </location>
</feature>
<dbReference type="InterPro" id="IPR004099">
    <property type="entry name" value="Pyr_nucl-diS_OxRdtase_dimer"/>
</dbReference>
<keyword evidence="5 9" id="KW-0520">NAD</keyword>
<keyword evidence="2 11" id="KW-0285">Flavoprotein</keyword>
<dbReference type="InterPro" id="IPR023753">
    <property type="entry name" value="FAD/NAD-binding_dom"/>
</dbReference>
<evidence type="ECO:0000256" key="9">
    <source>
        <dbReference type="PIRSR" id="PIRSR000350-3"/>
    </source>
</evidence>
<dbReference type="InterPro" id="IPR012999">
    <property type="entry name" value="Pyr_OxRdtase_I_AS"/>
</dbReference>
<gene>
    <name evidence="14" type="ORF">B1526_1069</name>
</gene>
<comment type="cofactor">
    <cofactor evidence="9">
        <name>FAD</name>
        <dbReference type="ChEBI" id="CHEBI:57692"/>
    </cofactor>
    <text evidence="9">Binds 1 FAD per subunit.</text>
</comment>
<feature type="binding site" evidence="9">
    <location>
        <position position="328"/>
    </location>
    <ligand>
        <name>NAD(+)</name>
        <dbReference type="ChEBI" id="CHEBI:57540"/>
    </ligand>
</feature>
<keyword evidence="7 11" id="KW-0676">Redox-active center</keyword>
<accession>A0A2A2EF60</accession>
<evidence type="ECO:0000256" key="5">
    <source>
        <dbReference type="ARBA" id="ARBA00023027"/>
    </source>
</evidence>
<feature type="domain" description="FAD/NAD(P)-binding" evidence="13">
    <location>
        <begin position="37"/>
        <end position="384"/>
    </location>
</feature>
<reference evidence="14 15" key="1">
    <citation type="journal article" date="2017" name="ISME J.">
        <title>Unveiling bifidobacterial biogeography across the mammalian branch of the tree of life.</title>
        <authorList>
            <person name="Milani C."/>
            <person name="Mangifesta M."/>
            <person name="Mancabelli L."/>
            <person name="Lugli G.A."/>
            <person name="James K."/>
            <person name="Duranti S."/>
            <person name="Turroni F."/>
            <person name="Ferrario C."/>
            <person name="Ossiprandi M.C."/>
            <person name="van Sinderen D."/>
            <person name="Ventura M."/>
        </authorList>
    </citation>
    <scope>NUCLEOTIDE SEQUENCE [LARGE SCALE GENOMIC DNA]</scope>
    <source>
        <strain evidence="15">Ham19E</strain>
    </source>
</reference>
<evidence type="ECO:0000313" key="15">
    <source>
        <dbReference type="Proteomes" id="UP000218399"/>
    </source>
</evidence>
<dbReference type="SUPFAM" id="SSF55424">
    <property type="entry name" value="FAD/NAD-linked reductases, dimerisation (C-terminal) domain"/>
    <property type="match status" value="1"/>
</dbReference>
<feature type="binding site" evidence="9">
    <location>
        <begin position="193"/>
        <end position="195"/>
    </location>
    <ligand>
        <name>FAD</name>
        <dbReference type="ChEBI" id="CHEBI:57692"/>
    </ligand>
</feature>
<dbReference type="PROSITE" id="PS00076">
    <property type="entry name" value="PYRIDINE_REDOX_1"/>
    <property type="match status" value="1"/>
</dbReference>
<keyword evidence="4 11" id="KW-0560">Oxidoreductase</keyword>
<dbReference type="InterPro" id="IPR001100">
    <property type="entry name" value="Pyr_nuc-diS_OxRdtase"/>
</dbReference>
<feature type="binding site" evidence="9">
    <location>
        <begin position="229"/>
        <end position="236"/>
    </location>
    <ligand>
        <name>NAD(+)</name>
        <dbReference type="ChEBI" id="CHEBI:57540"/>
    </ligand>
</feature>
<dbReference type="Gene3D" id="3.50.50.60">
    <property type="entry name" value="FAD/NAD(P)-binding domain"/>
    <property type="match status" value="2"/>
</dbReference>
<evidence type="ECO:0000256" key="11">
    <source>
        <dbReference type="RuleBase" id="RU003691"/>
    </source>
</evidence>
<evidence type="ECO:0000313" key="14">
    <source>
        <dbReference type="EMBL" id="PAU67597.1"/>
    </source>
</evidence>
<keyword evidence="9" id="KW-0547">Nucleotide-binding</keyword>
<keyword evidence="3 9" id="KW-0274">FAD</keyword>
<dbReference type="PIRSF" id="PIRSF000350">
    <property type="entry name" value="Mercury_reductase_MerA"/>
    <property type="match status" value="1"/>
</dbReference>
<evidence type="ECO:0000259" key="13">
    <source>
        <dbReference type="Pfam" id="PF07992"/>
    </source>
</evidence>
<protein>
    <submittedName>
        <fullName evidence="14">Dihydrolipoamide dehydrogenase</fullName>
    </submittedName>
</protein>
<feature type="active site" description="Proton acceptor" evidence="8">
    <location>
        <position position="508"/>
    </location>
</feature>
<evidence type="ECO:0000256" key="4">
    <source>
        <dbReference type="ARBA" id="ARBA00023002"/>
    </source>
</evidence>
<evidence type="ECO:0000256" key="2">
    <source>
        <dbReference type="ARBA" id="ARBA00022630"/>
    </source>
</evidence>
<dbReference type="PANTHER" id="PTHR22912">
    <property type="entry name" value="DISULFIDE OXIDOREDUCTASE"/>
    <property type="match status" value="1"/>
</dbReference>
<evidence type="ECO:0000256" key="7">
    <source>
        <dbReference type="ARBA" id="ARBA00023284"/>
    </source>
</evidence>
<dbReference type="InterPro" id="IPR036188">
    <property type="entry name" value="FAD/NAD-bd_sf"/>
</dbReference>
<dbReference type="PRINTS" id="PR00411">
    <property type="entry name" value="PNDRDTASEI"/>
</dbReference>
<dbReference type="Proteomes" id="UP000218399">
    <property type="component" value="Unassembled WGS sequence"/>
</dbReference>
<evidence type="ECO:0000256" key="3">
    <source>
        <dbReference type="ARBA" id="ARBA00022827"/>
    </source>
</evidence>